<dbReference type="Pfam" id="PF13302">
    <property type="entry name" value="Acetyltransf_3"/>
    <property type="match status" value="1"/>
</dbReference>
<dbReference type="InterPro" id="IPR000182">
    <property type="entry name" value="GNAT_dom"/>
</dbReference>
<sequence>MSRDVLATDRLRLRELDERRDSAFVLELLTDPSFLRHIGDRGVRDLDSARDYIRNGPRASYAQHGFGLWMVQARASGEALGLCGLLQRDSLPAPDIGYAFLPRHWSRGYAREACAAVRDHALGALKLPRLLAIVAPDNAASIRVLEHLGLRFERTFVNEAGEALHLYALDAAAAPRG</sequence>
<keyword evidence="3" id="KW-1185">Reference proteome</keyword>
<gene>
    <name evidence="2" type="ORF">EDC50_2029</name>
</gene>
<dbReference type="Proteomes" id="UP000269708">
    <property type="component" value="Unassembled WGS sequence"/>
</dbReference>
<reference evidence="2 3" key="1">
    <citation type="submission" date="2018-11" db="EMBL/GenBank/DDBJ databases">
        <title>Genomic Encyclopedia of Type Strains, Phase IV (KMG-IV): sequencing the most valuable type-strain genomes for metagenomic binning, comparative biology and taxonomic classification.</title>
        <authorList>
            <person name="Goeker M."/>
        </authorList>
    </citation>
    <scope>NUCLEOTIDE SEQUENCE [LARGE SCALE GENOMIC DNA]</scope>
    <source>
        <strain evidence="2 3">DSM 25623</strain>
    </source>
</reference>
<keyword evidence="2" id="KW-0808">Transferase</keyword>
<evidence type="ECO:0000259" key="1">
    <source>
        <dbReference type="PROSITE" id="PS51186"/>
    </source>
</evidence>
<dbReference type="SUPFAM" id="SSF55729">
    <property type="entry name" value="Acyl-CoA N-acyltransferases (Nat)"/>
    <property type="match status" value="1"/>
</dbReference>
<feature type="domain" description="N-acetyltransferase" evidence="1">
    <location>
        <begin position="11"/>
        <end position="173"/>
    </location>
</feature>
<dbReference type="PANTHER" id="PTHR43792">
    <property type="entry name" value="GNAT FAMILY, PUTATIVE (AFU_ORTHOLOGUE AFUA_3G00765)-RELATED-RELATED"/>
    <property type="match status" value="1"/>
</dbReference>
<dbReference type="GO" id="GO:0016747">
    <property type="term" value="F:acyltransferase activity, transferring groups other than amino-acyl groups"/>
    <property type="evidence" value="ECO:0007669"/>
    <property type="project" value="InterPro"/>
</dbReference>
<dbReference type="OrthoDB" id="9798081at2"/>
<dbReference type="InterPro" id="IPR051531">
    <property type="entry name" value="N-acetyltransferase"/>
</dbReference>
<dbReference type="Gene3D" id="3.40.630.30">
    <property type="match status" value="1"/>
</dbReference>
<dbReference type="RefSeq" id="WP_123770341.1">
    <property type="nucleotide sequence ID" value="NZ_RKQN01000002.1"/>
</dbReference>
<dbReference type="AlphaFoldDB" id="A0A3N4VT00"/>
<organism evidence="2 3">
    <name type="scientific">Vulcaniibacterium tengchongense</name>
    <dbReference type="NCBI Taxonomy" id="1273429"/>
    <lineage>
        <taxon>Bacteria</taxon>
        <taxon>Pseudomonadati</taxon>
        <taxon>Pseudomonadota</taxon>
        <taxon>Gammaproteobacteria</taxon>
        <taxon>Lysobacterales</taxon>
        <taxon>Lysobacteraceae</taxon>
        <taxon>Vulcaniibacterium</taxon>
    </lineage>
</organism>
<accession>A0A3N4VT00</accession>
<dbReference type="InterPro" id="IPR016181">
    <property type="entry name" value="Acyl_CoA_acyltransferase"/>
</dbReference>
<dbReference type="PANTHER" id="PTHR43792:SF1">
    <property type="entry name" value="N-ACETYLTRANSFERASE DOMAIN-CONTAINING PROTEIN"/>
    <property type="match status" value="1"/>
</dbReference>
<name>A0A3N4VT00_9GAMM</name>
<evidence type="ECO:0000313" key="3">
    <source>
        <dbReference type="Proteomes" id="UP000269708"/>
    </source>
</evidence>
<comment type="caution">
    <text evidence="2">The sequence shown here is derived from an EMBL/GenBank/DDBJ whole genome shotgun (WGS) entry which is preliminary data.</text>
</comment>
<protein>
    <submittedName>
        <fullName evidence="2">RimJ/RimL family protein N-acetyltransferase</fullName>
    </submittedName>
</protein>
<dbReference type="EMBL" id="RKQN01000002">
    <property type="protein sequence ID" value="RPE80197.1"/>
    <property type="molecule type" value="Genomic_DNA"/>
</dbReference>
<proteinExistence type="predicted"/>
<evidence type="ECO:0000313" key="2">
    <source>
        <dbReference type="EMBL" id="RPE80197.1"/>
    </source>
</evidence>
<dbReference type="PROSITE" id="PS51186">
    <property type="entry name" value="GNAT"/>
    <property type="match status" value="1"/>
</dbReference>